<name>A0ABP8FTE8_9BACT</name>
<dbReference type="PANTHER" id="PTHR35339">
    <property type="entry name" value="LINALOOL DEHYDRATASE_ISOMERASE DOMAIN-CONTAINING PROTEIN"/>
    <property type="match status" value="1"/>
</dbReference>
<gene>
    <name evidence="2" type="ORF">GCM10023143_19030</name>
</gene>
<dbReference type="PIRSF" id="PIRSF014753">
    <property type="entry name" value="UCP014753"/>
    <property type="match status" value="1"/>
</dbReference>
<dbReference type="EMBL" id="BAABFN010000004">
    <property type="protein sequence ID" value="GAA4310517.1"/>
    <property type="molecule type" value="Genomic_DNA"/>
</dbReference>
<protein>
    <submittedName>
        <fullName evidence="2">DUF2264 domain-containing protein</fullName>
    </submittedName>
</protein>
<reference evidence="3" key="1">
    <citation type="journal article" date="2019" name="Int. J. Syst. Evol. Microbiol.">
        <title>The Global Catalogue of Microorganisms (GCM) 10K type strain sequencing project: providing services to taxonomists for standard genome sequencing and annotation.</title>
        <authorList>
            <consortium name="The Broad Institute Genomics Platform"/>
            <consortium name="The Broad Institute Genome Sequencing Center for Infectious Disease"/>
            <person name="Wu L."/>
            <person name="Ma J."/>
        </authorList>
    </citation>
    <scope>NUCLEOTIDE SEQUENCE [LARGE SCALE GENOMIC DNA]</scope>
    <source>
        <strain evidence="3">JCM 17664</strain>
    </source>
</reference>
<proteinExistence type="predicted"/>
<evidence type="ECO:0000313" key="2">
    <source>
        <dbReference type="EMBL" id="GAA4310517.1"/>
    </source>
</evidence>
<evidence type="ECO:0000313" key="3">
    <source>
        <dbReference type="Proteomes" id="UP001501207"/>
    </source>
</evidence>
<sequence length="445" mass="49894">MCYLTKTNPCLRMTVLLLAVTFGMTFPLMAGSEVRATPVGEHAFKRAPDPGKAASAAADDGTRERQYFVSALTRIADPLLEALSRNRLKALMPVECQEGRDKDRRQVTYLEAMGRLLSGMAPWLELGPDKTAEGQLREKYIGLALKSIHNATDPRSPDFMNFNKYGQPLVDAAFFAEALLRAPHQLWDRLDPATKKNVIAALKSSRAITPGDNNWLFFSAMVEMAILKFEGDCEMKPVNRAIDMHMKWYKGDGTYGDGAVFHWDYYNSFVIQPMFLEVLQTMIDKGQGDTSRYRQLYPVVLKRARRYAAIEESMISPEGTYPPIGRSLAYRFGAFHLLSKIARMHKLPAEISPRQVRAALYTVVKRQLEAPGTFDGKGWLRIGIVGHQPSVGEGYISTGSLYLCSEAFLVLGLKPDDAFWTGGDEDWTAKKVWKGEDVHLEHALD</sequence>
<organism evidence="2 3">
    <name type="scientific">Compostibacter hankyongensis</name>
    <dbReference type="NCBI Taxonomy" id="1007089"/>
    <lineage>
        <taxon>Bacteria</taxon>
        <taxon>Pseudomonadati</taxon>
        <taxon>Bacteroidota</taxon>
        <taxon>Chitinophagia</taxon>
        <taxon>Chitinophagales</taxon>
        <taxon>Chitinophagaceae</taxon>
        <taxon>Compostibacter</taxon>
    </lineage>
</organism>
<feature type="domain" description="DUF2264" evidence="1">
    <location>
        <begin position="65"/>
        <end position="427"/>
    </location>
</feature>
<dbReference type="InterPro" id="IPR049349">
    <property type="entry name" value="DUF2264_N"/>
</dbReference>
<dbReference type="PANTHER" id="PTHR35339:SF3">
    <property type="entry name" value="DUF2264 DOMAIN-CONTAINING PROTEIN"/>
    <property type="match status" value="1"/>
</dbReference>
<accession>A0ABP8FTE8</accession>
<dbReference type="Pfam" id="PF10022">
    <property type="entry name" value="DUF2264"/>
    <property type="match status" value="1"/>
</dbReference>
<comment type="caution">
    <text evidence="2">The sequence shown here is derived from an EMBL/GenBank/DDBJ whole genome shotgun (WGS) entry which is preliminary data.</text>
</comment>
<evidence type="ECO:0000259" key="1">
    <source>
        <dbReference type="Pfam" id="PF10022"/>
    </source>
</evidence>
<keyword evidence="3" id="KW-1185">Reference proteome</keyword>
<dbReference type="Proteomes" id="UP001501207">
    <property type="component" value="Unassembled WGS sequence"/>
</dbReference>
<dbReference type="InterPro" id="IPR016624">
    <property type="entry name" value="UCP014753"/>
</dbReference>